<dbReference type="InterPro" id="IPR029063">
    <property type="entry name" value="SAM-dependent_MTases_sf"/>
</dbReference>
<keyword evidence="1 2" id="KW-0808">Transferase</keyword>
<evidence type="ECO:0000313" key="2">
    <source>
        <dbReference type="EMBL" id="SPO29200.1"/>
    </source>
</evidence>
<keyword evidence="3" id="KW-1185">Reference proteome</keyword>
<dbReference type="AlphaFoldDB" id="A0A5C3EG15"/>
<proteinExistence type="predicted"/>
<evidence type="ECO:0000256" key="1">
    <source>
        <dbReference type="ARBA" id="ARBA00022679"/>
    </source>
</evidence>
<dbReference type="SUPFAM" id="SSF53335">
    <property type="entry name" value="S-adenosyl-L-methionine-dependent methyltransferases"/>
    <property type="match status" value="1"/>
</dbReference>
<keyword evidence="2" id="KW-0489">Methyltransferase</keyword>
<dbReference type="EMBL" id="OOIN01000027">
    <property type="protein sequence ID" value="SPO29200.1"/>
    <property type="molecule type" value="Genomic_DNA"/>
</dbReference>
<dbReference type="Proteomes" id="UP000324022">
    <property type="component" value="Unassembled WGS sequence"/>
</dbReference>
<evidence type="ECO:0000313" key="3">
    <source>
        <dbReference type="Proteomes" id="UP000324022"/>
    </source>
</evidence>
<accession>A0A5C3EG15</accession>
<dbReference type="CDD" id="cd02440">
    <property type="entry name" value="AdoMet_MTases"/>
    <property type="match status" value="1"/>
</dbReference>
<organism evidence="2 3">
    <name type="scientific">Ustilago trichophora</name>
    <dbReference type="NCBI Taxonomy" id="86804"/>
    <lineage>
        <taxon>Eukaryota</taxon>
        <taxon>Fungi</taxon>
        <taxon>Dikarya</taxon>
        <taxon>Basidiomycota</taxon>
        <taxon>Ustilaginomycotina</taxon>
        <taxon>Ustilaginomycetes</taxon>
        <taxon>Ustilaginales</taxon>
        <taxon>Ustilaginaceae</taxon>
        <taxon>Ustilago</taxon>
    </lineage>
</organism>
<sequence>MTTPNYSTGNDRFDAEAATWDTKPEVVLSSKLCLESILAHSPSHFPALSASSVLEIGCGTGLLTIPLAQHVQNILALDTAQGMISMLDAKIDANGLTEKVRAKVKLLEDPEDEVLEGKEWDAVVSHLVFHHVPDMLELVKVMFGTLKEGGRVWISDFEDNGIQAEAFHPKEKHAGVERHGLKRKDMEAILTEAGFKDVEVFTSFTMEKEVESGGVQAFPFLAITGIKR</sequence>
<gene>
    <name evidence="2" type="ORF">UTRI_06149</name>
</gene>
<reference evidence="2 3" key="1">
    <citation type="submission" date="2018-03" db="EMBL/GenBank/DDBJ databases">
        <authorList>
            <person name="Guldener U."/>
        </authorList>
    </citation>
    <scope>NUCLEOTIDE SEQUENCE [LARGE SCALE GENOMIC DNA]</scope>
    <source>
        <strain evidence="2 3">NBRC100155</strain>
    </source>
</reference>
<dbReference type="Gene3D" id="3.40.50.150">
    <property type="entry name" value="Vaccinia Virus protein VP39"/>
    <property type="match status" value="1"/>
</dbReference>
<dbReference type="Pfam" id="PF13489">
    <property type="entry name" value="Methyltransf_23"/>
    <property type="match status" value="1"/>
</dbReference>
<dbReference type="GO" id="GO:0008168">
    <property type="term" value="F:methyltransferase activity"/>
    <property type="evidence" value="ECO:0007669"/>
    <property type="project" value="UniProtKB-KW"/>
</dbReference>
<dbReference type="PANTHER" id="PTHR43861:SF3">
    <property type="entry name" value="PUTATIVE (AFU_ORTHOLOGUE AFUA_2G14390)-RELATED"/>
    <property type="match status" value="1"/>
</dbReference>
<dbReference type="PANTHER" id="PTHR43861">
    <property type="entry name" value="TRANS-ACONITATE 2-METHYLTRANSFERASE-RELATED"/>
    <property type="match status" value="1"/>
</dbReference>
<dbReference type="OrthoDB" id="3647at2759"/>
<protein>
    <submittedName>
        <fullName evidence="2">Related to phosphoethanolamine N-methyltransferase</fullName>
    </submittedName>
</protein>
<dbReference type="GO" id="GO:0032259">
    <property type="term" value="P:methylation"/>
    <property type="evidence" value="ECO:0007669"/>
    <property type="project" value="UniProtKB-KW"/>
</dbReference>
<name>A0A5C3EG15_9BASI</name>